<organism evidence="3 4">
    <name type="scientific">Brevibacillus agri</name>
    <dbReference type="NCBI Taxonomy" id="51101"/>
    <lineage>
        <taxon>Bacteria</taxon>
        <taxon>Bacillati</taxon>
        <taxon>Bacillota</taxon>
        <taxon>Bacilli</taxon>
        <taxon>Bacillales</taxon>
        <taxon>Paenibacillaceae</taxon>
        <taxon>Brevibacillus</taxon>
    </lineage>
</organism>
<dbReference type="Gene3D" id="2.70.70.10">
    <property type="entry name" value="Glucose Permease (Domain IIA)"/>
    <property type="match status" value="1"/>
</dbReference>
<name>A0A3M8AU45_9BACL</name>
<dbReference type="PANTHER" id="PTHR21666">
    <property type="entry name" value="PEPTIDASE-RELATED"/>
    <property type="match status" value="1"/>
</dbReference>
<dbReference type="Proteomes" id="UP000317180">
    <property type="component" value="Unassembled WGS sequence"/>
</dbReference>
<accession>A0A3M8AU45</accession>
<dbReference type="PANTHER" id="PTHR21666:SF270">
    <property type="entry name" value="MUREIN HYDROLASE ACTIVATOR ENVC"/>
    <property type="match status" value="1"/>
</dbReference>
<dbReference type="InterPro" id="IPR016047">
    <property type="entry name" value="M23ase_b-sheet_dom"/>
</dbReference>
<reference evidence="2 5" key="2">
    <citation type="submission" date="2019-06" db="EMBL/GenBank/DDBJ databases">
        <title>Whole genome shotgun sequence of Brevibacillus agri NBRC 15538.</title>
        <authorList>
            <person name="Hosoyama A."/>
            <person name="Uohara A."/>
            <person name="Ohji S."/>
            <person name="Ichikawa N."/>
        </authorList>
    </citation>
    <scope>NUCLEOTIDE SEQUENCE [LARGE SCALE GENOMIC DNA]</scope>
    <source>
        <strain evidence="2 5">NBRC 15538</strain>
    </source>
</reference>
<gene>
    <name evidence="2" type="ORF">BAG01nite_13260</name>
    <name evidence="3" type="ORF">EB820_14700</name>
</gene>
<dbReference type="EMBL" id="RHHN01000042">
    <property type="protein sequence ID" value="RNB54155.1"/>
    <property type="molecule type" value="Genomic_DNA"/>
</dbReference>
<feature type="domain" description="M23ase beta-sheet core" evidence="1">
    <location>
        <begin position="173"/>
        <end position="264"/>
    </location>
</feature>
<comment type="caution">
    <text evidence="3">The sequence shown here is derived from an EMBL/GenBank/DDBJ whole genome shotgun (WGS) entry which is preliminary data.</text>
</comment>
<proteinExistence type="predicted"/>
<dbReference type="RefSeq" id="WP_025845848.1">
    <property type="nucleotide sequence ID" value="NZ_BJOD01000011.1"/>
</dbReference>
<dbReference type="OrthoDB" id="9809488at2"/>
<dbReference type="InterPro" id="IPR050570">
    <property type="entry name" value="Cell_wall_metabolism_enzyme"/>
</dbReference>
<dbReference type="SUPFAM" id="SSF51261">
    <property type="entry name" value="Duplicated hybrid motif"/>
    <property type="match status" value="1"/>
</dbReference>
<evidence type="ECO:0000313" key="2">
    <source>
        <dbReference type="EMBL" id="GED25224.1"/>
    </source>
</evidence>
<dbReference type="Proteomes" id="UP000276178">
    <property type="component" value="Unassembled WGS sequence"/>
</dbReference>
<dbReference type="GO" id="GO:0004222">
    <property type="term" value="F:metalloendopeptidase activity"/>
    <property type="evidence" value="ECO:0007669"/>
    <property type="project" value="TreeGrafter"/>
</dbReference>
<sequence length="292" mass="32054">MHTHPLFPLAKAIPLALCCGQYKTLYSMCSAAFRDEVSLEEFVSFASDFQRDGTPYAEQPLSVVPLAGMSRFVWTTSDGQKGLSAAIDSQGTIHGLRLAHLTPHPETDRIVSRHLYRLPFRGEWFTFWGGMNELVNYHYAYDNQRYAYDFLLLKDGRSCSGDPSVNESYYAFGQPIVAPCAGTVVKVVADVPDNSPVGVMNEQQPAGNFVEIDHGQGEFSVLAHLQQHSITVRPGDRVAAGDVLGRCGNSGNSSEAHLHFQVSNALDPYTAVSIPIRFQSHAAIVQGMFVRG</sequence>
<dbReference type="AlphaFoldDB" id="A0A3M8AU45"/>
<evidence type="ECO:0000313" key="5">
    <source>
        <dbReference type="Proteomes" id="UP000317180"/>
    </source>
</evidence>
<reference evidence="3 4" key="1">
    <citation type="submission" date="2018-10" db="EMBL/GenBank/DDBJ databases">
        <title>Phylogenomics of Brevibacillus.</title>
        <authorList>
            <person name="Dunlap C."/>
        </authorList>
    </citation>
    <scope>NUCLEOTIDE SEQUENCE [LARGE SCALE GENOMIC DNA]</scope>
    <source>
        <strain evidence="3 4">NRRL NRS 1219</strain>
    </source>
</reference>
<dbReference type="CDD" id="cd12797">
    <property type="entry name" value="M23_peptidase"/>
    <property type="match status" value="1"/>
</dbReference>
<evidence type="ECO:0000259" key="1">
    <source>
        <dbReference type="Pfam" id="PF01551"/>
    </source>
</evidence>
<dbReference type="EMBL" id="BJOD01000011">
    <property type="protein sequence ID" value="GED25224.1"/>
    <property type="molecule type" value="Genomic_DNA"/>
</dbReference>
<dbReference type="GeneID" id="82810780"/>
<dbReference type="InterPro" id="IPR011055">
    <property type="entry name" value="Dup_hybrid_motif"/>
</dbReference>
<dbReference type="Pfam" id="PF01551">
    <property type="entry name" value="Peptidase_M23"/>
    <property type="match status" value="1"/>
</dbReference>
<evidence type="ECO:0000313" key="4">
    <source>
        <dbReference type="Proteomes" id="UP000276178"/>
    </source>
</evidence>
<protein>
    <submittedName>
        <fullName evidence="3">M23 family metallopeptidase</fullName>
    </submittedName>
</protein>
<evidence type="ECO:0000313" key="3">
    <source>
        <dbReference type="EMBL" id="RNB54155.1"/>
    </source>
</evidence>
<keyword evidence="5" id="KW-1185">Reference proteome</keyword>